<dbReference type="EMBL" id="JAWDIS010000003">
    <property type="protein sequence ID" value="MDU0368179.1"/>
    <property type="molecule type" value="Genomic_DNA"/>
</dbReference>
<feature type="transmembrane region" description="Helical" evidence="6">
    <location>
        <begin position="216"/>
        <end position="235"/>
    </location>
</feature>
<feature type="transmembrane region" description="Helical" evidence="6">
    <location>
        <begin position="336"/>
        <end position="353"/>
    </location>
</feature>
<keyword evidence="8" id="KW-1185">Reference proteome</keyword>
<sequence>MTAVTTAPAASRAPSSARRRARSVLSWVLLGFGLLLIAQWVCDAPGLSSSSTWGSALRLTVPIAVVAVGALYSERAGVINVGLEGMMIGGTWGAGLFGWFGGPWVALIGGVVGGLVFGLLMAVLCLELGLNQLVVGVAINVLAAALARFLSDIVFSGLDGGSVARSPRIEGNVPRVSLPFLSGGFGTPDPLRDLEATGIPVLSPLAGIVGGLTRDVSLAAIIGLALIPLTAFVLWRTRFGLRMRASGEEPAALQALGGHVHRTRYLAVLVGSGMAGFAGGYLVLISQGYVENQVAGRGFIGLATLIFGNWMPGGVFAGSALFGFSDAVGLGRPETFRGMLFVLGAVFVLLGAVRLRRRLGVRAAVPSLILGAVLLVAALVLPLPSALATAAPYLVTLAVLVVAGTRMRPPRALGRFFPRQNSSR</sequence>
<dbReference type="PANTHER" id="PTHR43370">
    <property type="entry name" value="SUGAR ABC TRANSPORTER INTEGRAL MEMBRANE PROTEIN-RELATED"/>
    <property type="match status" value="1"/>
</dbReference>
<evidence type="ECO:0000256" key="5">
    <source>
        <dbReference type="ARBA" id="ARBA00023136"/>
    </source>
</evidence>
<comment type="caution">
    <text evidence="7">The sequence shown here is derived from an EMBL/GenBank/DDBJ whole genome shotgun (WGS) entry which is preliminary data.</text>
</comment>
<dbReference type="RefSeq" id="WP_315995364.1">
    <property type="nucleotide sequence ID" value="NZ_JAWDIS010000003.1"/>
</dbReference>
<protein>
    <submittedName>
        <fullName evidence="7">ABC transporter permease</fullName>
    </submittedName>
</protein>
<dbReference type="PANTHER" id="PTHR43370:SF1">
    <property type="entry name" value="GUANOSINE ABC TRANSPORTER PERMEASE PROTEIN NUPQ"/>
    <property type="match status" value="1"/>
</dbReference>
<evidence type="ECO:0000256" key="6">
    <source>
        <dbReference type="SAM" id="Phobius"/>
    </source>
</evidence>
<name>A0ABU3T9X1_9MICO</name>
<evidence type="ECO:0000256" key="4">
    <source>
        <dbReference type="ARBA" id="ARBA00022989"/>
    </source>
</evidence>
<keyword evidence="5 6" id="KW-0472">Membrane</keyword>
<feature type="transmembrane region" description="Helical" evidence="6">
    <location>
        <begin position="24"/>
        <end position="41"/>
    </location>
</feature>
<evidence type="ECO:0000256" key="3">
    <source>
        <dbReference type="ARBA" id="ARBA00022692"/>
    </source>
</evidence>
<comment type="subcellular location">
    <subcellularLocation>
        <location evidence="1">Cell membrane</location>
        <topology evidence="1">Multi-pass membrane protein</topology>
    </subcellularLocation>
</comment>
<evidence type="ECO:0000256" key="1">
    <source>
        <dbReference type="ARBA" id="ARBA00004651"/>
    </source>
</evidence>
<gene>
    <name evidence="7" type="ORF">RWH45_13220</name>
</gene>
<reference evidence="7 8" key="1">
    <citation type="submission" date="2023-09" db="EMBL/GenBank/DDBJ databases">
        <title>Microbacterium fusihabitans sp. nov., Microbacterium phycihabitans sp. nov., and Microbacterium cervinum sp. nov., isolated from dried seaweeds of beach.</title>
        <authorList>
            <person name="Lee S.D."/>
        </authorList>
    </citation>
    <scope>NUCLEOTIDE SEQUENCE [LARGE SCALE GENOMIC DNA]</scope>
    <source>
        <strain evidence="7 8">KSW4-17</strain>
    </source>
</reference>
<accession>A0ABU3T9X1</accession>
<feature type="transmembrane region" description="Helical" evidence="6">
    <location>
        <begin position="79"/>
        <end position="100"/>
    </location>
</feature>
<dbReference type="Proteomes" id="UP001263371">
    <property type="component" value="Unassembled WGS sequence"/>
</dbReference>
<feature type="transmembrane region" description="Helical" evidence="6">
    <location>
        <begin position="133"/>
        <end position="151"/>
    </location>
</feature>
<keyword evidence="4 6" id="KW-1133">Transmembrane helix</keyword>
<dbReference type="Pfam" id="PF02653">
    <property type="entry name" value="BPD_transp_2"/>
    <property type="match status" value="1"/>
</dbReference>
<organism evidence="7 8">
    <name type="scientific">Microbacterium galbum</name>
    <dbReference type="NCBI Taxonomy" id="3075994"/>
    <lineage>
        <taxon>Bacteria</taxon>
        <taxon>Bacillati</taxon>
        <taxon>Actinomycetota</taxon>
        <taxon>Actinomycetes</taxon>
        <taxon>Micrococcales</taxon>
        <taxon>Microbacteriaceae</taxon>
        <taxon>Microbacterium</taxon>
    </lineage>
</organism>
<keyword evidence="3 6" id="KW-0812">Transmembrane</keyword>
<feature type="transmembrane region" description="Helical" evidence="6">
    <location>
        <begin position="386"/>
        <end position="405"/>
    </location>
</feature>
<dbReference type="CDD" id="cd06580">
    <property type="entry name" value="TM_PBP1_transp_TpRbsC_like"/>
    <property type="match status" value="1"/>
</dbReference>
<evidence type="ECO:0000256" key="2">
    <source>
        <dbReference type="ARBA" id="ARBA00022475"/>
    </source>
</evidence>
<keyword evidence="2" id="KW-1003">Cell membrane</keyword>
<evidence type="ECO:0000313" key="7">
    <source>
        <dbReference type="EMBL" id="MDU0368179.1"/>
    </source>
</evidence>
<feature type="transmembrane region" description="Helical" evidence="6">
    <location>
        <begin position="106"/>
        <end position="126"/>
    </location>
</feature>
<feature type="transmembrane region" description="Helical" evidence="6">
    <location>
        <begin position="360"/>
        <end position="380"/>
    </location>
</feature>
<feature type="transmembrane region" description="Helical" evidence="6">
    <location>
        <begin position="299"/>
        <end position="324"/>
    </location>
</feature>
<proteinExistence type="predicted"/>
<evidence type="ECO:0000313" key="8">
    <source>
        <dbReference type="Proteomes" id="UP001263371"/>
    </source>
</evidence>
<feature type="transmembrane region" description="Helical" evidence="6">
    <location>
        <begin position="53"/>
        <end position="72"/>
    </location>
</feature>
<dbReference type="InterPro" id="IPR001851">
    <property type="entry name" value="ABC_transp_permease"/>
</dbReference>